<dbReference type="EMBL" id="ABJB010488149">
    <property type="status" value="NOT_ANNOTATED_CDS"/>
    <property type="molecule type" value="Genomic_DNA"/>
</dbReference>
<feature type="chain" id="PRO_5010959875" evidence="1">
    <location>
        <begin position="30"/>
        <end position="348"/>
    </location>
</feature>
<keyword evidence="2" id="KW-0012">Acyltransferase</keyword>
<dbReference type="VEuPathDB" id="VectorBase:ISCW013787"/>
<name>B7QGT9_IXOSC</name>
<dbReference type="AlphaFoldDB" id="B7QGT9"/>
<keyword evidence="1" id="KW-0732">Signal</keyword>
<dbReference type="EMBL" id="ABJB010507730">
    <property type="status" value="NOT_ANNOTATED_CDS"/>
    <property type="molecule type" value="Genomic_DNA"/>
</dbReference>
<reference evidence="2 4" key="1">
    <citation type="submission" date="2008-03" db="EMBL/GenBank/DDBJ databases">
        <title>Annotation of Ixodes scapularis.</title>
        <authorList>
            <consortium name="Ixodes scapularis Genome Project Consortium"/>
            <person name="Caler E."/>
            <person name="Hannick L.I."/>
            <person name="Bidwell S."/>
            <person name="Joardar V."/>
            <person name="Thiagarajan M."/>
            <person name="Amedeo P."/>
            <person name="Galinsky K.J."/>
            <person name="Schobel S."/>
            <person name="Inman J."/>
            <person name="Hostetler J."/>
            <person name="Miller J."/>
            <person name="Hammond M."/>
            <person name="Megy K."/>
            <person name="Lawson D."/>
            <person name="Kodira C."/>
            <person name="Sutton G."/>
            <person name="Meyer J."/>
            <person name="Hill C.A."/>
            <person name="Birren B."/>
            <person name="Nene V."/>
            <person name="Collins F."/>
            <person name="Alarcon-Chaidez F."/>
            <person name="Wikel S."/>
            <person name="Strausberg R."/>
        </authorList>
    </citation>
    <scope>NUCLEOTIDE SEQUENCE [LARGE SCALE GENOMIC DNA]</scope>
    <source>
        <strain evidence="4">Wikel</strain>
        <strain evidence="2">Wikel colony</strain>
    </source>
</reference>
<reference evidence="3" key="2">
    <citation type="submission" date="2020-05" db="UniProtKB">
        <authorList>
            <consortium name="EnsemblMetazoa"/>
        </authorList>
    </citation>
    <scope>IDENTIFICATION</scope>
    <source>
        <strain evidence="3">wikel</strain>
    </source>
</reference>
<dbReference type="EMBL" id="ABJB010658289">
    <property type="status" value="NOT_ANNOTATED_CDS"/>
    <property type="molecule type" value="Genomic_DNA"/>
</dbReference>
<protein>
    <submittedName>
        <fullName evidence="2 3">Phosphatidylcholine-sterol acyltransferase, putative</fullName>
        <ecNumber evidence="2">2.3.1.43</ecNumber>
    </submittedName>
</protein>
<dbReference type="Gene3D" id="3.40.50.1820">
    <property type="entry name" value="alpha/beta hydrolase"/>
    <property type="match status" value="1"/>
</dbReference>
<dbReference type="EMBL" id="ABJB010800424">
    <property type="status" value="NOT_ANNOTATED_CDS"/>
    <property type="molecule type" value="Genomic_DNA"/>
</dbReference>
<evidence type="ECO:0000313" key="3">
    <source>
        <dbReference type="EnsemblMetazoa" id="ISCW013787-PA"/>
    </source>
</evidence>
<dbReference type="EC" id="2.3.1.43" evidence="2"/>
<dbReference type="InterPro" id="IPR029058">
    <property type="entry name" value="AB_hydrolase_fold"/>
</dbReference>
<organism>
    <name type="scientific">Ixodes scapularis</name>
    <name type="common">Black-legged tick</name>
    <name type="synonym">Deer tick</name>
    <dbReference type="NCBI Taxonomy" id="6945"/>
    <lineage>
        <taxon>Eukaryota</taxon>
        <taxon>Metazoa</taxon>
        <taxon>Ecdysozoa</taxon>
        <taxon>Arthropoda</taxon>
        <taxon>Chelicerata</taxon>
        <taxon>Arachnida</taxon>
        <taxon>Acari</taxon>
        <taxon>Parasitiformes</taxon>
        <taxon>Ixodida</taxon>
        <taxon>Ixodoidea</taxon>
        <taxon>Ixodidae</taxon>
        <taxon>Ixodinae</taxon>
        <taxon>Ixodes</taxon>
    </lineage>
</organism>
<dbReference type="EMBL" id="ABJB010114399">
    <property type="status" value="NOT_ANNOTATED_CDS"/>
    <property type="molecule type" value="Genomic_DNA"/>
</dbReference>
<keyword evidence="4" id="KW-1185">Reference proteome</keyword>
<dbReference type="EMBL" id="DS934693">
    <property type="protein sequence ID" value="EEC18061.1"/>
    <property type="molecule type" value="Genomic_DNA"/>
</dbReference>
<dbReference type="EMBL" id="ABJB010370276">
    <property type="status" value="NOT_ANNOTATED_CDS"/>
    <property type="molecule type" value="Genomic_DNA"/>
</dbReference>
<keyword evidence="5" id="KW-1267">Proteomics identification</keyword>
<dbReference type="SUPFAM" id="SSF53474">
    <property type="entry name" value="alpha/beta-Hydrolases"/>
    <property type="match status" value="1"/>
</dbReference>
<gene>
    <name evidence="2" type="ORF">IscW_ISCW013787</name>
</gene>
<dbReference type="EMBL" id="ABJB010029110">
    <property type="status" value="NOT_ANNOTATED_CDS"/>
    <property type="molecule type" value="Genomic_DNA"/>
</dbReference>
<keyword evidence="2" id="KW-0808">Transferase</keyword>
<evidence type="ECO:0000256" key="1">
    <source>
        <dbReference type="SAM" id="SignalP"/>
    </source>
</evidence>
<feature type="signal peptide" evidence="1">
    <location>
        <begin position="1"/>
        <end position="29"/>
    </location>
</feature>
<dbReference type="STRING" id="6945.B7QGT9"/>
<dbReference type="Proteomes" id="UP000001555">
    <property type="component" value="Unassembled WGS sequence"/>
</dbReference>
<accession>B7QGT9</accession>
<dbReference type="PaxDb" id="6945-B7QGT9"/>
<evidence type="ECO:0007829" key="5">
    <source>
        <dbReference type="PeptideAtlas" id="B7QGT9"/>
    </source>
</evidence>
<evidence type="ECO:0000313" key="2">
    <source>
        <dbReference type="EMBL" id="EEC18061.1"/>
    </source>
</evidence>
<dbReference type="EnsemblMetazoa" id="ISCW013787-RA">
    <property type="protein sequence ID" value="ISCW013787-PA"/>
    <property type="gene ID" value="ISCW013787"/>
</dbReference>
<dbReference type="OrthoDB" id="190846at2759"/>
<sequence length="348" mass="39372">MRFLRGPCQLPTVWVAAVCLLFVAHCADTATIVERLRNTIFPTTNHPIIFVPGDGGSQVQAKLNKTYAVHYLCEKKTLDFFDLWVNLELMVPYVLDCWVDNMRLVYNNVTRTTTPPPGVEIRIPGFGNTSTVEWLDPSMVSPTAYFTKIVEEFVSLGYQRGVNLRGAPYDFRKAPNELGDYFDKLQGLVEETYEINGAVPVVLVCHSMGCPNLRYFLIESRERTTVTKKPESGGIRSKAGKESGVASRENLGVVVINPLTVRPEQRSAPSLAYMMPDRLFWNSSEVLVSTLTANYTIADYYRFFKDIGFLDGYDMYKDTRPYMLDTTPPGVEVHCLHGRNVSTIERYE</sequence>
<dbReference type="EMBL" id="ABJB011108925">
    <property type="status" value="NOT_ANNOTATED_CDS"/>
    <property type="molecule type" value="Genomic_DNA"/>
</dbReference>
<dbReference type="VEuPathDB" id="VectorBase:ISCP_000600"/>
<dbReference type="GO" id="GO:0006629">
    <property type="term" value="P:lipid metabolic process"/>
    <property type="evidence" value="ECO:0000318"/>
    <property type="project" value="GO_Central"/>
</dbReference>
<dbReference type="HOGENOM" id="CLU_037070_1_1_1"/>
<proteinExistence type="evidence at protein level"/>
<dbReference type="GO" id="GO:0004607">
    <property type="term" value="F:phosphatidylcholine-sterol O-acyltransferase activity"/>
    <property type="evidence" value="ECO:0007669"/>
    <property type="project" value="UniProtKB-EC"/>
</dbReference>
<dbReference type="PANTHER" id="PTHR11440">
    <property type="entry name" value="LECITHIN-CHOLESTEROL ACYLTRANSFERASE-RELATED"/>
    <property type="match status" value="1"/>
</dbReference>
<evidence type="ECO:0000313" key="4">
    <source>
        <dbReference type="Proteomes" id="UP000001555"/>
    </source>
</evidence>
<dbReference type="FunCoup" id="B7QGT9">
    <property type="interactions" value="132"/>
</dbReference>
<dbReference type="VEuPathDB" id="VectorBase:ISCI013787"/>
<dbReference type="Pfam" id="PF02450">
    <property type="entry name" value="LCAT"/>
    <property type="match status" value="1"/>
</dbReference>
<dbReference type="InterPro" id="IPR003386">
    <property type="entry name" value="LACT/PDAT_acylTrfase"/>
</dbReference>
<feature type="non-terminal residue" evidence="2">
    <location>
        <position position="348"/>
    </location>
</feature>